<dbReference type="GO" id="GO:0046872">
    <property type="term" value="F:metal ion binding"/>
    <property type="evidence" value="ECO:0007669"/>
    <property type="project" value="UniProtKB-KW"/>
</dbReference>
<evidence type="ECO:0000256" key="2">
    <source>
        <dbReference type="ARBA" id="ARBA00022723"/>
    </source>
</evidence>
<accession>A0A3B7R133</accession>
<dbReference type="InterPro" id="IPR036922">
    <property type="entry name" value="Rieske_2Fe-2S_sf"/>
</dbReference>
<feature type="domain" description="Rieske" evidence="6">
    <location>
        <begin position="47"/>
        <end position="142"/>
    </location>
</feature>
<keyword evidence="3" id="KW-0408">Iron</keyword>
<dbReference type="OrthoDB" id="1201186at2"/>
<name>A0A3B7R133_9BACT</name>
<keyword evidence="1" id="KW-0001">2Fe-2S</keyword>
<evidence type="ECO:0000256" key="1">
    <source>
        <dbReference type="ARBA" id="ARBA00022714"/>
    </source>
</evidence>
<protein>
    <recommendedName>
        <fullName evidence="6">Rieske domain-containing protein</fullName>
    </recommendedName>
</protein>
<dbReference type="PROSITE" id="PS51257">
    <property type="entry name" value="PROKAR_LIPOPROTEIN"/>
    <property type="match status" value="1"/>
</dbReference>
<dbReference type="AlphaFoldDB" id="A0A3B7R133"/>
<gene>
    <name evidence="7" type="ORF">D3Y59_11935</name>
</gene>
<evidence type="ECO:0000256" key="4">
    <source>
        <dbReference type="ARBA" id="ARBA00023014"/>
    </source>
</evidence>
<feature type="signal peptide" evidence="5">
    <location>
        <begin position="1"/>
        <end position="27"/>
    </location>
</feature>
<dbReference type="GO" id="GO:0051537">
    <property type="term" value="F:2 iron, 2 sulfur cluster binding"/>
    <property type="evidence" value="ECO:0007669"/>
    <property type="project" value="UniProtKB-KW"/>
</dbReference>
<dbReference type="RefSeq" id="WP_119445260.1">
    <property type="nucleotide sequence ID" value="NZ_CP032317.1"/>
</dbReference>
<organism evidence="7 8">
    <name type="scientific">Hymenobacter oligotrophus</name>
    <dbReference type="NCBI Taxonomy" id="2319843"/>
    <lineage>
        <taxon>Bacteria</taxon>
        <taxon>Pseudomonadati</taxon>
        <taxon>Bacteroidota</taxon>
        <taxon>Cytophagia</taxon>
        <taxon>Cytophagales</taxon>
        <taxon>Hymenobacteraceae</taxon>
        <taxon>Hymenobacter</taxon>
    </lineage>
</organism>
<reference evidence="7 8" key="1">
    <citation type="submission" date="2018-09" db="EMBL/GenBank/DDBJ databases">
        <title>Hymenobacter medium sp. nov., isolated from R2A medium.</title>
        <authorList>
            <person name="Yingchao G."/>
        </authorList>
    </citation>
    <scope>NUCLEOTIDE SEQUENCE [LARGE SCALE GENOMIC DNA]</scope>
    <source>
        <strain evidence="8">sh-6</strain>
    </source>
</reference>
<dbReference type="KEGG" id="hyh:D3Y59_11935"/>
<dbReference type="InterPro" id="IPR017941">
    <property type="entry name" value="Rieske_2Fe-2S"/>
</dbReference>
<sequence>MSTLLRFCLPASLLLAAGLAACSSNTAAEPGIPSAVVSEQLNLSNQQYAALRFDNGYVYLGGGVRGIVVVRQNAQQYLAFERNCPYEPYNACAKVSVDKSGFFMADSCCGSRFDMRGQVTSGPARRPLRQYSTALSGNLLYVTN</sequence>
<proteinExistence type="predicted"/>
<dbReference type="Proteomes" id="UP000262802">
    <property type="component" value="Chromosome"/>
</dbReference>
<keyword evidence="5" id="KW-0732">Signal</keyword>
<dbReference type="PROSITE" id="PS51296">
    <property type="entry name" value="RIESKE"/>
    <property type="match status" value="1"/>
</dbReference>
<evidence type="ECO:0000259" key="6">
    <source>
        <dbReference type="PROSITE" id="PS51296"/>
    </source>
</evidence>
<keyword evidence="2" id="KW-0479">Metal-binding</keyword>
<keyword evidence="8" id="KW-1185">Reference proteome</keyword>
<evidence type="ECO:0000313" key="8">
    <source>
        <dbReference type="Proteomes" id="UP000262802"/>
    </source>
</evidence>
<feature type="chain" id="PRO_5017591551" description="Rieske domain-containing protein" evidence="5">
    <location>
        <begin position="28"/>
        <end position="144"/>
    </location>
</feature>
<evidence type="ECO:0000256" key="3">
    <source>
        <dbReference type="ARBA" id="ARBA00023004"/>
    </source>
</evidence>
<evidence type="ECO:0000256" key="5">
    <source>
        <dbReference type="SAM" id="SignalP"/>
    </source>
</evidence>
<evidence type="ECO:0000313" key="7">
    <source>
        <dbReference type="EMBL" id="AYA37695.1"/>
    </source>
</evidence>
<keyword evidence="4" id="KW-0411">Iron-sulfur</keyword>
<dbReference type="Gene3D" id="2.102.10.10">
    <property type="entry name" value="Rieske [2Fe-2S] iron-sulphur domain"/>
    <property type="match status" value="1"/>
</dbReference>
<dbReference type="EMBL" id="CP032317">
    <property type="protein sequence ID" value="AYA37695.1"/>
    <property type="molecule type" value="Genomic_DNA"/>
</dbReference>
<dbReference type="SUPFAM" id="SSF50022">
    <property type="entry name" value="ISP domain"/>
    <property type="match status" value="1"/>
</dbReference>